<reference evidence="2 3" key="1">
    <citation type="submission" date="2018-12" db="EMBL/GenBank/DDBJ databases">
        <authorList>
            <consortium name="Pathogen Informatics"/>
        </authorList>
    </citation>
    <scope>NUCLEOTIDE SEQUENCE [LARGE SCALE GENOMIC DNA]</scope>
    <source>
        <strain evidence="2 3">NCTC7357</strain>
    </source>
</reference>
<keyword evidence="1" id="KW-0472">Membrane</keyword>
<name>A0AAX3FTG2_9PSED</name>
<feature type="transmembrane region" description="Helical" evidence="1">
    <location>
        <begin position="26"/>
        <end position="42"/>
    </location>
</feature>
<accession>A0AAX3FTG2</accession>
<organism evidence="2 3">
    <name type="scientific">Pseudomonas chlororaphis</name>
    <dbReference type="NCBI Taxonomy" id="587753"/>
    <lineage>
        <taxon>Bacteria</taxon>
        <taxon>Pseudomonadati</taxon>
        <taxon>Pseudomonadota</taxon>
        <taxon>Gammaproteobacteria</taxon>
        <taxon>Pseudomonadales</taxon>
        <taxon>Pseudomonadaceae</taxon>
        <taxon>Pseudomonas</taxon>
    </lineage>
</organism>
<dbReference type="RefSeq" id="WP_415077773.1">
    <property type="nucleotide sequence ID" value="NZ_CP118137.1"/>
</dbReference>
<dbReference type="AlphaFoldDB" id="A0AAX3FTG2"/>
<dbReference type="Pfam" id="PF19455">
    <property type="entry name" value="DUF5993"/>
    <property type="match status" value="1"/>
</dbReference>
<evidence type="ECO:0000256" key="1">
    <source>
        <dbReference type="SAM" id="Phobius"/>
    </source>
</evidence>
<dbReference type="InterPro" id="IPR046035">
    <property type="entry name" value="DUF5993"/>
</dbReference>
<protein>
    <submittedName>
        <fullName evidence="2">Uncharacterized protein</fullName>
    </submittedName>
</protein>
<proteinExistence type="predicted"/>
<keyword evidence="1" id="KW-1133">Transmembrane helix</keyword>
<sequence>MYMFLPFLIALLSATSIFFGKKRIGSWLWGALLIVSLVWFNYHSTDLLNLSF</sequence>
<evidence type="ECO:0000313" key="2">
    <source>
        <dbReference type="EMBL" id="VEF72750.1"/>
    </source>
</evidence>
<dbReference type="Proteomes" id="UP000277437">
    <property type="component" value="Chromosome"/>
</dbReference>
<keyword evidence="1" id="KW-0812">Transmembrane</keyword>
<evidence type="ECO:0000313" key="3">
    <source>
        <dbReference type="Proteomes" id="UP000277437"/>
    </source>
</evidence>
<gene>
    <name evidence="2" type="ORF">NCTC7357_00986</name>
</gene>
<dbReference type="EMBL" id="LR134334">
    <property type="protein sequence ID" value="VEF72750.1"/>
    <property type="molecule type" value="Genomic_DNA"/>
</dbReference>